<reference evidence="1 2" key="1">
    <citation type="submission" date="2015-09" db="EMBL/GenBank/DDBJ databases">
        <title>Identification and resolution of microdiversity through metagenomic sequencing of parallel consortia.</title>
        <authorList>
            <person name="Nelson W.C."/>
            <person name="Romine M.F."/>
            <person name="Lindemann S.R."/>
        </authorList>
    </citation>
    <scope>NUCLEOTIDE SEQUENCE [LARGE SCALE GENOMIC DNA]</scope>
    <source>
        <strain evidence="1">HL-49</strain>
    </source>
</reference>
<comment type="caution">
    <text evidence="1">The sequence shown here is derived from an EMBL/GenBank/DDBJ whole genome shotgun (WGS) entry which is preliminary data.</text>
</comment>
<dbReference type="AlphaFoldDB" id="A0A0P7XTE5"/>
<name>A0A0P7XTE5_9BACT</name>
<proteinExistence type="predicted"/>
<dbReference type="eggNOG" id="ENOG5033AK7">
    <property type="taxonomic scope" value="Bacteria"/>
</dbReference>
<evidence type="ECO:0000313" key="2">
    <source>
        <dbReference type="Proteomes" id="UP000050421"/>
    </source>
</evidence>
<sequence length="109" mass="12968">MWIASKYGFISIVQHRDYPDQVLFRARIRKDLESLFPKEEIISTPEADYGFRVFVSKQEAAAIISRQVMDIDYPNFKNAIAKTLNQKDKLHAYHDIWTVMWDYSKNHEK</sequence>
<accession>A0A0P7XTE5</accession>
<dbReference type="OrthoDB" id="825894at2"/>
<dbReference type="STRING" id="1305737.GCA_000526355_03253"/>
<organism evidence="1 2">
    <name type="scientific">Algoriphagus marincola HL-49</name>
    <dbReference type="NCBI Taxonomy" id="1305737"/>
    <lineage>
        <taxon>Bacteria</taxon>
        <taxon>Pseudomonadati</taxon>
        <taxon>Bacteroidota</taxon>
        <taxon>Cytophagia</taxon>
        <taxon>Cytophagales</taxon>
        <taxon>Cyclobacteriaceae</taxon>
        <taxon>Algoriphagus</taxon>
    </lineage>
</organism>
<dbReference type="EMBL" id="LJXT01000127">
    <property type="protein sequence ID" value="KPQ10803.1"/>
    <property type="molecule type" value="Genomic_DNA"/>
</dbReference>
<gene>
    <name evidence="1" type="ORF">HLUCCX10_15575</name>
</gene>
<protein>
    <submittedName>
        <fullName evidence="1">Uncharacterized protein</fullName>
    </submittedName>
</protein>
<dbReference type="PATRIC" id="fig|1305737.6.peg.73"/>
<dbReference type="Proteomes" id="UP000050421">
    <property type="component" value="Unassembled WGS sequence"/>
</dbReference>
<evidence type="ECO:0000313" key="1">
    <source>
        <dbReference type="EMBL" id="KPQ10803.1"/>
    </source>
</evidence>